<keyword evidence="31" id="KW-1185">Reference proteome</keyword>
<dbReference type="Gene3D" id="1.20.1250.20">
    <property type="entry name" value="MFS general substrate transporter like domains"/>
    <property type="match status" value="1"/>
</dbReference>
<dbReference type="AlphaFoldDB" id="A0A8C8VGY5"/>
<dbReference type="GO" id="GO:0015872">
    <property type="term" value="P:dopamine transport"/>
    <property type="evidence" value="ECO:0007669"/>
    <property type="project" value="UniProtKB-ARBA"/>
</dbReference>
<feature type="transmembrane region" description="Helical" evidence="28">
    <location>
        <begin position="376"/>
        <end position="397"/>
    </location>
</feature>
<dbReference type="GO" id="GO:0016324">
    <property type="term" value="C:apical plasma membrane"/>
    <property type="evidence" value="ECO:0007669"/>
    <property type="project" value="UniProtKB-SubCell"/>
</dbReference>
<dbReference type="PROSITE" id="PS50850">
    <property type="entry name" value="MFS"/>
    <property type="match status" value="1"/>
</dbReference>
<evidence type="ECO:0000256" key="22">
    <source>
        <dbReference type="ARBA" id="ARBA00036754"/>
    </source>
</evidence>
<comment type="catalytic activity">
    <reaction evidence="24">
        <text>tyramine(in) = tyramine(out)</text>
        <dbReference type="Rhea" id="RHEA:74783"/>
        <dbReference type="ChEBI" id="CHEBI:327995"/>
    </reaction>
</comment>
<dbReference type="Proteomes" id="UP000694393">
    <property type="component" value="Unplaced"/>
</dbReference>
<comment type="similarity">
    <text evidence="5">Belongs to the major facilitator (TC 2.A.1) superfamily. Organic cation transporter (TC 2.A.1.19) family.</text>
</comment>
<feature type="transmembrane region" description="Helical" evidence="28">
    <location>
        <begin position="349"/>
        <end position="370"/>
    </location>
</feature>
<comment type="catalytic activity">
    <reaction evidence="18">
        <text>serotonin(out) = serotonin(in)</text>
        <dbReference type="Rhea" id="RHEA:73867"/>
        <dbReference type="ChEBI" id="CHEBI:350546"/>
    </reaction>
</comment>
<evidence type="ECO:0000256" key="14">
    <source>
        <dbReference type="ARBA" id="ARBA00023242"/>
    </source>
</evidence>
<dbReference type="GO" id="GO:0006837">
    <property type="term" value="P:serotonin transport"/>
    <property type="evidence" value="ECO:0007669"/>
    <property type="project" value="UniProtKB-ARBA"/>
</dbReference>
<comment type="catalytic activity">
    <reaction evidence="20">
        <text>spermidine(in) = spermidine(out)</text>
        <dbReference type="Rhea" id="RHEA:35039"/>
        <dbReference type="ChEBI" id="CHEBI:57834"/>
    </reaction>
</comment>
<evidence type="ECO:0000256" key="20">
    <source>
        <dbReference type="ARBA" id="ARBA00036490"/>
    </source>
</evidence>
<keyword evidence="11" id="KW-0496">Mitochondrion</keyword>
<evidence type="ECO:0000256" key="23">
    <source>
        <dbReference type="ARBA" id="ARBA00036845"/>
    </source>
</evidence>
<comment type="catalytic activity">
    <reaction evidence="17">
        <text>L-histidyl-L-proline diketopiperazine(in) = L-histidyl-L-proline diketopiperazine(out)</text>
        <dbReference type="Rhea" id="RHEA:74787"/>
        <dbReference type="ChEBI" id="CHEBI:90039"/>
    </reaction>
</comment>
<evidence type="ECO:0000256" key="21">
    <source>
        <dbReference type="ARBA" id="ARBA00036661"/>
    </source>
</evidence>
<comment type="catalytic activity">
    <reaction evidence="16">
        <text>(R)-adrenaline(out) = (R)-adrenaline(in)</text>
        <dbReference type="Rhea" id="RHEA:73875"/>
        <dbReference type="ChEBI" id="CHEBI:71406"/>
    </reaction>
</comment>
<evidence type="ECO:0000256" key="10">
    <source>
        <dbReference type="ARBA" id="ARBA00023065"/>
    </source>
</evidence>
<keyword evidence="14" id="KW-0539">Nucleus</keyword>
<evidence type="ECO:0000256" key="16">
    <source>
        <dbReference type="ARBA" id="ARBA00035897"/>
    </source>
</evidence>
<dbReference type="NCBIfam" id="TIGR00898">
    <property type="entry name" value="2A0119"/>
    <property type="match status" value="1"/>
</dbReference>
<feature type="transmembrane region" description="Helical" evidence="28">
    <location>
        <begin position="205"/>
        <end position="226"/>
    </location>
</feature>
<keyword evidence="7" id="KW-1003">Cell membrane</keyword>
<comment type="catalytic activity">
    <reaction evidence="25">
        <text>histamine(out) = histamine(in)</text>
        <dbReference type="Rhea" id="RHEA:73879"/>
        <dbReference type="ChEBI" id="CHEBI:58432"/>
    </reaction>
</comment>
<evidence type="ECO:0000256" key="13">
    <source>
        <dbReference type="ARBA" id="ARBA00023180"/>
    </source>
</evidence>
<dbReference type="PANTHER" id="PTHR24064">
    <property type="entry name" value="SOLUTE CARRIER FAMILY 22 MEMBER"/>
    <property type="match status" value="1"/>
</dbReference>
<comment type="catalytic activity">
    <reaction evidence="19">
        <text>dopamine(out) = dopamine(in)</text>
        <dbReference type="Rhea" id="RHEA:73863"/>
        <dbReference type="ChEBI" id="CHEBI:59905"/>
    </reaction>
</comment>
<feature type="domain" description="Major facilitator superfamily (MFS) profile" evidence="29">
    <location>
        <begin position="97"/>
        <end position="518"/>
    </location>
</feature>
<dbReference type="GO" id="GO:0015874">
    <property type="term" value="P:norepinephrine transport"/>
    <property type="evidence" value="ECO:0007669"/>
    <property type="project" value="UniProtKB-ARBA"/>
</dbReference>
<protein>
    <recommendedName>
        <fullName evidence="26">Solute carrier family 22 member 3</fullName>
    </recommendedName>
    <alternativeName>
        <fullName evidence="27">Organic cation transporter 3</fullName>
    </alternativeName>
</protein>
<feature type="transmembrane region" description="Helical" evidence="28">
    <location>
        <begin position="404"/>
        <end position="423"/>
    </location>
</feature>
<comment type="subcellular location">
    <subcellularLocation>
        <location evidence="2">Apical cell membrane</location>
        <topology evidence="2">Multi-pass membrane protein</topology>
    </subcellularLocation>
    <subcellularLocation>
        <location evidence="3">Basolateral cell membrane</location>
        <topology evidence="3">Multi-pass membrane protein</topology>
    </subcellularLocation>
    <subcellularLocation>
        <location evidence="1">Mitochondrion membrane</location>
    </subcellularLocation>
    <subcellularLocation>
        <location evidence="4">Nucleus outer membrane</location>
    </subcellularLocation>
</comment>
<evidence type="ECO:0000259" key="29">
    <source>
        <dbReference type="PROSITE" id="PS50850"/>
    </source>
</evidence>
<evidence type="ECO:0000256" key="24">
    <source>
        <dbReference type="ARBA" id="ARBA00036998"/>
    </source>
</evidence>
<evidence type="ECO:0000256" key="7">
    <source>
        <dbReference type="ARBA" id="ARBA00022475"/>
    </source>
</evidence>
<dbReference type="GO" id="GO:0006811">
    <property type="term" value="P:monoatomic ion transport"/>
    <property type="evidence" value="ECO:0007669"/>
    <property type="project" value="UniProtKB-KW"/>
</dbReference>
<evidence type="ECO:0000256" key="8">
    <source>
        <dbReference type="ARBA" id="ARBA00022692"/>
    </source>
</evidence>
<keyword evidence="12 28" id="KW-0472">Membrane</keyword>
<feature type="transmembrane region" description="Helical" evidence="28">
    <location>
        <begin position="464"/>
        <end position="484"/>
    </location>
</feature>
<evidence type="ECO:0000313" key="31">
    <source>
        <dbReference type="Proteomes" id="UP000694393"/>
    </source>
</evidence>
<comment type="catalytic activity">
    <reaction evidence="22">
        <text>guanidine(out) = guanidine(in)</text>
        <dbReference type="Rhea" id="RHEA:73883"/>
        <dbReference type="ChEBI" id="CHEBI:30087"/>
    </reaction>
</comment>
<feature type="transmembrane region" description="Helical" evidence="28">
    <location>
        <begin position="429"/>
        <end position="452"/>
    </location>
</feature>
<reference evidence="30" key="1">
    <citation type="submission" date="2025-08" db="UniProtKB">
        <authorList>
            <consortium name="Ensembl"/>
        </authorList>
    </citation>
    <scope>IDENTIFICATION</scope>
</reference>
<evidence type="ECO:0000256" key="9">
    <source>
        <dbReference type="ARBA" id="ARBA00022989"/>
    </source>
</evidence>
<keyword evidence="6" id="KW-0813">Transport</keyword>
<comment type="catalytic activity">
    <reaction evidence="23">
        <text>(R)-noradrenaline(out) = (R)-noradrenaline(in)</text>
        <dbReference type="Rhea" id="RHEA:73871"/>
        <dbReference type="ChEBI" id="CHEBI:72587"/>
    </reaction>
</comment>
<feature type="transmembrane region" description="Helical" evidence="28">
    <location>
        <begin position="155"/>
        <end position="173"/>
    </location>
</feature>
<evidence type="ECO:0000256" key="4">
    <source>
        <dbReference type="ARBA" id="ARBA00004649"/>
    </source>
</evidence>
<reference evidence="30" key="2">
    <citation type="submission" date="2025-09" db="UniProtKB">
        <authorList>
            <consortium name="Ensembl"/>
        </authorList>
    </citation>
    <scope>IDENTIFICATION</scope>
</reference>
<evidence type="ECO:0000256" key="28">
    <source>
        <dbReference type="SAM" id="Phobius"/>
    </source>
</evidence>
<dbReference type="InterPro" id="IPR005828">
    <property type="entry name" value="MFS_sugar_transport-like"/>
</dbReference>
<comment type="catalytic activity">
    <reaction evidence="21">
        <text>(R)-salsolinol(in) = (R)-salsolinol(out)</text>
        <dbReference type="Rhea" id="RHEA:74791"/>
        <dbReference type="ChEBI" id="CHEBI:194082"/>
    </reaction>
</comment>
<keyword evidence="10" id="KW-0406">Ion transport</keyword>
<accession>A0A8C8VGY5</accession>
<keyword evidence="13" id="KW-0325">Glycoprotein</keyword>
<evidence type="ECO:0000256" key="12">
    <source>
        <dbReference type="ARBA" id="ARBA00023136"/>
    </source>
</evidence>
<evidence type="ECO:0000256" key="18">
    <source>
        <dbReference type="ARBA" id="ARBA00036470"/>
    </source>
</evidence>
<evidence type="ECO:0000313" key="30">
    <source>
        <dbReference type="Ensembl" id="ENSPCEP00000006847.1"/>
    </source>
</evidence>
<evidence type="ECO:0000256" key="25">
    <source>
        <dbReference type="ARBA" id="ARBA00037001"/>
    </source>
</evidence>
<evidence type="ECO:0000256" key="5">
    <source>
        <dbReference type="ARBA" id="ARBA00009203"/>
    </source>
</evidence>
<dbReference type="InterPro" id="IPR020846">
    <property type="entry name" value="MFS_dom"/>
</dbReference>
<dbReference type="GO" id="GO:0016323">
    <property type="term" value="C:basolateral plasma membrane"/>
    <property type="evidence" value="ECO:0007669"/>
    <property type="project" value="UniProtKB-SubCell"/>
</dbReference>
<dbReference type="GO" id="GO:0008504">
    <property type="term" value="F:monoamine transmembrane transporter activity"/>
    <property type="evidence" value="ECO:0007669"/>
    <property type="project" value="UniProtKB-ARBA"/>
</dbReference>
<proteinExistence type="inferred from homology"/>
<evidence type="ECO:0000256" key="1">
    <source>
        <dbReference type="ARBA" id="ARBA00004325"/>
    </source>
</evidence>
<dbReference type="InterPro" id="IPR005829">
    <property type="entry name" value="Sugar_transporter_CS"/>
</dbReference>
<dbReference type="InterPro" id="IPR036259">
    <property type="entry name" value="MFS_trans_sf"/>
</dbReference>
<evidence type="ECO:0000256" key="27">
    <source>
        <dbReference type="ARBA" id="ARBA00079877"/>
    </source>
</evidence>
<feature type="transmembrane region" description="Helical" evidence="28">
    <location>
        <begin position="238"/>
        <end position="260"/>
    </location>
</feature>
<keyword evidence="9 28" id="KW-1133">Transmembrane helix</keyword>
<evidence type="ECO:0000256" key="6">
    <source>
        <dbReference type="ARBA" id="ARBA00022448"/>
    </source>
</evidence>
<evidence type="ECO:0000256" key="15">
    <source>
        <dbReference type="ARBA" id="ARBA00035884"/>
    </source>
</evidence>
<evidence type="ECO:0000256" key="3">
    <source>
        <dbReference type="ARBA" id="ARBA00004554"/>
    </source>
</evidence>
<dbReference type="FunFam" id="1.20.1250.20:FF:000165">
    <property type="entry name" value="Solute carrier family 22 member 3"/>
    <property type="match status" value="1"/>
</dbReference>
<feature type="transmembrane region" description="Helical" evidence="28">
    <location>
        <begin position="180"/>
        <end position="199"/>
    </location>
</feature>
<evidence type="ECO:0000256" key="17">
    <source>
        <dbReference type="ARBA" id="ARBA00035901"/>
    </source>
</evidence>
<feature type="transmembrane region" description="Helical" evidence="28">
    <location>
        <begin position="490"/>
        <end position="513"/>
    </location>
</feature>
<dbReference type="Pfam" id="PF00083">
    <property type="entry name" value="Sugar_tr"/>
    <property type="match status" value="1"/>
</dbReference>
<feature type="transmembrane region" description="Helical" evidence="28">
    <location>
        <begin position="21"/>
        <end position="42"/>
    </location>
</feature>
<evidence type="ECO:0000256" key="26">
    <source>
        <dbReference type="ARBA" id="ARBA00072456"/>
    </source>
</evidence>
<organism evidence="30 31">
    <name type="scientific">Pelusios castaneus</name>
    <name type="common">West African mud turtle</name>
    <dbReference type="NCBI Taxonomy" id="367368"/>
    <lineage>
        <taxon>Eukaryota</taxon>
        <taxon>Metazoa</taxon>
        <taxon>Chordata</taxon>
        <taxon>Craniata</taxon>
        <taxon>Vertebrata</taxon>
        <taxon>Euteleostomi</taxon>
        <taxon>Archelosauria</taxon>
        <taxon>Testudinata</taxon>
        <taxon>Testudines</taxon>
        <taxon>Pleurodira</taxon>
        <taxon>Pelomedusidae</taxon>
        <taxon>Pelusios</taxon>
    </lineage>
</organism>
<dbReference type="GO" id="GO:0051608">
    <property type="term" value="P:histamine transport"/>
    <property type="evidence" value="ECO:0007669"/>
    <property type="project" value="UniProtKB-ARBA"/>
</dbReference>
<dbReference type="PROSITE" id="PS00216">
    <property type="entry name" value="SUGAR_TRANSPORT_1"/>
    <property type="match status" value="1"/>
</dbReference>
<dbReference type="GO" id="GO:0005326">
    <property type="term" value="F:neurotransmitter transmembrane transporter activity"/>
    <property type="evidence" value="ECO:0007669"/>
    <property type="project" value="UniProtKB-ARBA"/>
</dbReference>
<comment type="catalytic activity">
    <reaction evidence="15">
        <text>agmatine(out) = agmatine(in)</text>
        <dbReference type="Rhea" id="RHEA:72131"/>
        <dbReference type="ChEBI" id="CHEBI:58145"/>
    </reaction>
</comment>
<dbReference type="GO" id="GO:0005640">
    <property type="term" value="C:nuclear outer membrane"/>
    <property type="evidence" value="ECO:0007669"/>
    <property type="project" value="UniProtKB-SubCell"/>
</dbReference>
<evidence type="ECO:0000256" key="19">
    <source>
        <dbReference type="ARBA" id="ARBA00036483"/>
    </source>
</evidence>
<dbReference type="Ensembl" id="ENSPCET00000007090.1">
    <property type="protein sequence ID" value="ENSPCEP00000006847.1"/>
    <property type="gene ID" value="ENSPCEG00000005443.1"/>
</dbReference>
<feature type="transmembrane region" description="Helical" evidence="28">
    <location>
        <begin position="266"/>
        <end position="284"/>
    </location>
</feature>
<dbReference type="SUPFAM" id="SSF103473">
    <property type="entry name" value="MFS general substrate transporter"/>
    <property type="match status" value="1"/>
</dbReference>
<dbReference type="InterPro" id="IPR004749">
    <property type="entry name" value="Orgcat_transp/SVOP"/>
</dbReference>
<dbReference type="GO" id="GO:0031966">
    <property type="term" value="C:mitochondrial membrane"/>
    <property type="evidence" value="ECO:0007669"/>
    <property type="project" value="UniProtKB-SubCell"/>
</dbReference>
<keyword evidence="8 28" id="KW-0812">Transmembrane</keyword>
<sequence length="537" mass="60287">MPSFDEVLKEAEEFGRFQKRVFFLLCQTGITFSFLFVGVVFLGQKPEHYWCRIPGAAELSERCGWTLEEEQNYTVPALNWMNLSSRGQCERFDIKWNNTSVSCANPLSRFTNNSLGNVPLTSCQDDWVYKQPHSTIVSEYNLVCANAWMLDLTQAVLNLGFLAGAFTLGYAADRYGRIRIYLFSCLGVGLCGLVVAFAPNFSVFLIFRFLQGVFGKGTWMTAYVIVTEIVGSDQRRIVGIVIQIFFTIGIMILPGIAYLIPTWQGIQLAITLPNFLFLLYYWAVPESPRWLLTRKKGEKALKILHTIAKHNGKYLSPHYSELTVTDEEISNPSFLDLVRTPQMRKYTLILMYAWFTSALVYQGLVMRLGIIGGNLYLDFFISGAVELPAALLILLTIDRIGRRLPFAISNIVAGVACLITAFIPKDILWLKTSVATLGRLGITMAFEIVYLVNSELYPTTLRNFGVSLCSSLCDLGGIIAPFLLFRLAAIWMELPLIIFSILAVICGVLVLLLPETKGISLPETVEDVEQLSRYSQS</sequence>
<dbReference type="CDD" id="cd17379">
    <property type="entry name" value="MFS_SLC22A1_2_3"/>
    <property type="match status" value="1"/>
</dbReference>
<evidence type="ECO:0000256" key="11">
    <source>
        <dbReference type="ARBA" id="ARBA00023128"/>
    </source>
</evidence>
<dbReference type="GO" id="GO:0015651">
    <property type="term" value="F:quaternary ammonium group transmembrane transporter activity"/>
    <property type="evidence" value="ECO:0007669"/>
    <property type="project" value="UniProtKB-ARBA"/>
</dbReference>
<evidence type="ECO:0000256" key="2">
    <source>
        <dbReference type="ARBA" id="ARBA00004424"/>
    </source>
</evidence>
<name>A0A8C8VGY5_9SAUR</name>